<dbReference type="UniPathway" id="UPA00886"/>
<organism evidence="6">
    <name type="scientific">Schistosoma curassoni</name>
    <dbReference type="NCBI Taxonomy" id="6186"/>
    <lineage>
        <taxon>Eukaryota</taxon>
        <taxon>Metazoa</taxon>
        <taxon>Spiralia</taxon>
        <taxon>Lophotrochozoa</taxon>
        <taxon>Platyhelminthes</taxon>
        <taxon>Trematoda</taxon>
        <taxon>Digenea</taxon>
        <taxon>Strigeidida</taxon>
        <taxon>Schistosomatoidea</taxon>
        <taxon>Schistosomatidae</taxon>
        <taxon>Schistosoma</taxon>
    </lineage>
</organism>
<evidence type="ECO:0000313" key="5">
    <source>
        <dbReference type="Proteomes" id="UP000279833"/>
    </source>
</evidence>
<reference evidence="4 5" key="2">
    <citation type="submission" date="2018-11" db="EMBL/GenBank/DDBJ databases">
        <authorList>
            <consortium name="Pathogen Informatics"/>
        </authorList>
    </citation>
    <scope>NUCLEOTIDE SEQUENCE [LARGE SCALE GENOMIC DNA]</scope>
    <source>
        <strain evidence="4">Dakar</strain>
        <strain evidence="5">Dakar, Senegal</strain>
    </source>
</reference>
<evidence type="ECO:0000256" key="1">
    <source>
        <dbReference type="ARBA" id="ARBA00004718"/>
    </source>
</evidence>
<dbReference type="GO" id="GO:0016925">
    <property type="term" value="P:protein sumoylation"/>
    <property type="evidence" value="ECO:0007669"/>
    <property type="project" value="UniProtKB-UniPathway"/>
</dbReference>
<dbReference type="PROSITE" id="PS51466">
    <property type="entry name" value="PINIT"/>
    <property type="match status" value="1"/>
</dbReference>
<name>A0A183JNL2_9TREM</name>
<dbReference type="Proteomes" id="UP000279833">
    <property type="component" value="Unassembled WGS sequence"/>
</dbReference>
<evidence type="ECO:0000259" key="3">
    <source>
        <dbReference type="PROSITE" id="PS51466"/>
    </source>
</evidence>
<dbReference type="InterPro" id="IPR023321">
    <property type="entry name" value="PINIT"/>
</dbReference>
<dbReference type="STRING" id="6186.A0A183JNL2"/>
<sequence length="114" mass="13009">MSMLFSWRGSDERMEFGVQVIMRFARLDPQACQHLVQTYELYGSRKSSSLSLDKLIQIPLAEDSLPVHLIIQVNGRPIQLPPLLPSNRPGMDGRRNPRPINITQSVSIFVYICK</sequence>
<reference evidence="6" key="1">
    <citation type="submission" date="2016-06" db="UniProtKB">
        <authorList>
            <consortium name="WormBaseParasite"/>
        </authorList>
    </citation>
    <scope>IDENTIFICATION</scope>
</reference>
<keyword evidence="5" id="KW-1185">Reference proteome</keyword>
<proteinExistence type="inferred from homology"/>
<evidence type="ECO:0000256" key="2">
    <source>
        <dbReference type="ARBA" id="ARBA00005383"/>
    </source>
</evidence>
<dbReference type="AlphaFoldDB" id="A0A183JNL2"/>
<dbReference type="Gene3D" id="2.60.120.780">
    <property type="entry name" value="PINIT domain"/>
    <property type="match status" value="1"/>
</dbReference>
<dbReference type="EMBL" id="UZAK01005567">
    <property type="protein sequence ID" value="VDO87931.1"/>
    <property type="molecule type" value="Genomic_DNA"/>
</dbReference>
<evidence type="ECO:0000313" key="6">
    <source>
        <dbReference type="WBParaSite" id="SCUD_0000429801-mRNA-1"/>
    </source>
</evidence>
<feature type="domain" description="PINIT" evidence="3">
    <location>
        <begin position="1"/>
        <end position="114"/>
    </location>
</feature>
<evidence type="ECO:0000313" key="4">
    <source>
        <dbReference type="EMBL" id="VDO87931.1"/>
    </source>
</evidence>
<comment type="pathway">
    <text evidence="1">Protein modification; protein sumoylation.</text>
</comment>
<comment type="similarity">
    <text evidence="2">Belongs to the PIAS family.</text>
</comment>
<dbReference type="InterPro" id="IPR038654">
    <property type="entry name" value="PINIT_sf"/>
</dbReference>
<accession>A0A183JNL2</accession>
<dbReference type="WBParaSite" id="SCUD_0000429801-mRNA-1">
    <property type="protein sequence ID" value="SCUD_0000429801-mRNA-1"/>
    <property type="gene ID" value="SCUD_0000429801"/>
</dbReference>
<gene>
    <name evidence="4" type="ORF">SCUD_LOCUS4298</name>
</gene>
<protein>
    <submittedName>
        <fullName evidence="6">PINIT domain-containing protein</fullName>
    </submittedName>
</protein>